<dbReference type="PANTHER" id="PTHR10974">
    <property type="entry name" value="FI08016P-RELATED"/>
    <property type="match status" value="1"/>
</dbReference>
<keyword evidence="1" id="KW-0812">Transmembrane</keyword>
<keyword evidence="1" id="KW-1133">Transmembrane helix</keyword>
<evidence type="ECO:0000313" key="2">
    <source>
        <dbReference type="EnsemblMetazoa" id="SMAR004913-PA"/>
    </source>
</evidence>
<keyword evidence="3" id="KW-1185">Reference proteome</keyword>
<dbReference type="EnsemblMetazoa" id="SMAR004913-RA">
    <property type="protein sequence ID" value="SMAR004913-PA"/>
    <property type="gene ID" value="SMAR004913"/>
</dbReference>
<dbReference type="Gene3D" id="3.40.720.10">
    <property type="entry name" value="Alkaline Phosphatase, subunit A"/>
    <property type="match status" value="1"/>
</dbReference>
<dbReference type="HOGENOM" id="CLU_018076_3_0_1"/>
<reference evidence="3" key="1">
    <citation type="submission" date="2011-05" db="EMBL/GenBank/DDBJ databases">
        <authorList>
            <person name="Richards S.R."/>
            <person name="Qu J."/>
            <person name="Jiang H."/>
            <person name="Jhangiani S.N."/>
            <person name="Agravi P."/>
            <person name="Goodspeed R."/>
            <person name="Gross S."/>
            <person name="Mandapat C."/>
            <person name="Jackson L."/>
            <person name="Mathew T."/>
            <person name="Pu L."/>
            <person name="Thornton R."/>
            <person name="Saada N."/>
            <person name="Wilczek-Boney K.B."/>
            <person name="Lee S."/>
            <person name="Kovar C."/>
            <person name="Wu Y."/>
            <person name="Scherer S.E."/>
            <person name="Worley K.C."/>
            <person name="Muzny D.M."/>
            <person name="Gibbs R."/>
        </authorList>
    </citation>
    <scope>NUCLEOTIDE SEQUENCE</scope>
    <source>
        <strain evidence="3">Brora</strain>
    </source>
</reference>
<dbReference type="AlphaFoldDB" id="T1IUT3"/>
<dbReference type="PANTHER" id="PTHR10974:SF73">
    <property type="entry name" value="FI21235P1"/>
    <property type="match status" value="1"/>
</dbReference>
<organism evidence="2 3">
    <name type="scientific">Strigamia maritima</name>
    <name type="common">European centipede</name>
    <name type="synonym">Geophilus maritimus</name>
    <dbReference type="NCBI Taxonomy" id="126957"/>
    <lineage>
        <taxon>Eukaryota</taxon>
        <taxon>Metazoa</taxon>
        <taxon>Ecdysozoa</taxon>
        <taxon>Arthropoda</taxon>
        <taxon>Myriapoda</taxon>
        <taxon>Chilopoda</taxon>
        <taxon>Pleurostigmophora</taxon>
        <taxon>Geophilomorpha</taxon>
        <taxon>Linotaeniidae</taxon>
        <taxon>Strigamia</taxon>
    </lineage>
</organism>
<dbReference type="InterPro" id="IPR017850">
    <property type="entry name" value="Alkaline_phosphatase_core_sf"/>
</dbReference>
<dbReference type="CDD" id="cd16021">
    <property type="entry name" value="ALP_like"/>
    <property type="match status" value="1"/>
</dbReference>
<dbReference type="Proteomes" id="UP000014500">
    <property type="component" value="Unassembled WGS sequence"/>
</dbReference>
<feature type="transmembrane region" description="Helical" evidence="1">
    <location>
        <begin position="112"/>
        <end position="130"/>
    </location>
</feature>
<dbReference type="PhylomeDB" id="T1IUT3"/>
<dbReference type="FunFam" id="3.40.720.10:FF:000017">
    <property type="entry name" value="Predicted protein"/>
    <property type="match status" value="1"/>
</dbReference>
<protein>
    <recommendedName>
        <fullName evidence="4">DUF229 domain-containing protein</fullName>
    </recommendedName>
</protein>
<keyword evidence="1" id="KW-0472">Membrane</keyword>
<dbReference type="InterPro" id="IPR004245">
    <property type="entry name" value="DUF229"/>
</dbReference>
<dbReference type="EMBL" id="JH431556">
    <property type="status" value="NOT_ANNOTATED_CDS"/>
    <property type="molecule type" value="Genomic_DNA"/>
</dbReference>
<dbReference type="Pfam" id="PF02995">
    <property type="entry name" value="DUF229"/>
    <property type="match status" value="1"/>
</dbReference>
<reference evidence="2" key="2">
    <citation type="submission" date="2015-02" db="UniProtKB">
        <authorList>
            <consortium name="EnsemblMetazoa"/>
        </authorList>
    </citation>
    <scope>IDENTIFICATION</scope>
</reference>
<proteinExistence type="predicted"/>
<accession>T1IUT3</accession>
<dbReference type="OMA" id="YKVRFGR"/>
<dbReference type="SUPFAM" id="SSF53649">
    <property type="entry name" value="Alkaline phosphatase-like"/>
    <property type="match status" value="1"/>
</dbReference>
<dbReference type="GO" id="GO:0005615">
    <property type="term" value="C:extracellular space"/>
    <property type="evidence" value="ECO:0007669"/>
    <property type="project" value="TreeGrafter"/>
</dbReference>
<name>T1IUT3_STRMM</name>
<evidence type="ECO:0008006" key="4">
    <source>
        <dbReference type="Google" id="ProtNLM"/>
    </source>
</evidence>
<dbReference type="eggNOG" id="ENOG502QQ0X">
    <property type="taxonomic scope" value="Eukaryota"/>
</dbReference>
<sequence>MKRRYKKTESIFDAVGKQEEPPATATAQEKQKFAKDKLIYRRLFQNLSKFVWKLENNSTDNTAFLENDVIIYQVEKWKLLHFLIFHLRNDDVIFQKSNFIPNTMRRSTTRRFLVVFLFGGLLTYLSYKVGTSVISYTSLEDIRDRSALQARVQSQLNADRFVVNPKGQACLHPDLDANDPVLAKFFSPSSPIVCDSEPDWVCVSEGKVSECNHTAQKHKQIECTYNFLERVSDFKTNEMEPIHANEGEPVSLRSDFFKVRCEDANGEQWSNIMAGIRKDDEVRRRAGKNHLPNDALGLNVLIWGHDSLSRMTFMRKMPKTYEYITEILGAVVLKGYNIVGDGTPQALIPILTGKTELELPETRKRMGSKAQHVNVYPFVWKDFQDHGYVTGYAEDCPGIGTFTYRLMGFNEQPTDHYMRTFYLSAIEEYSQHLEYCLRATPRHKVMMNWMKEFFTMYADKPKFAFSFHSELSHDNLNKVGSADDDLHQMIYFLQSQGHLNTTLLIIMSDHGHRFSQVRETQQGKQEERLPFFAFVFPPWFEQKYPIAMMNFRRNSERLTTPFDIYPTLYNILHFEGPGKGNVKDRGISLFKEVPLSRTCMDADVEPHWCACLNWKPVDPNEEIVQQAAEALVQHINDITDLERELCEILKLDKIVWAGKFLPTKGLLQFKKNADYDGFVADMSDQTTVSIELYQVQIHTQPGEGHFEASLKYDVTTKTFSIRTTDISRVNKYGQAAECVEETQEQLRKYCYCKTQMT</sequence>
<evidence type="ECO:0000313" key="3">
    <source>
        <dbReference type="Proteomes" id="UP000014500"/>
    </source>
</evidence>
<dbReference type="STRING" id="126957.T1IUT3"/>
<evidence type="ECO:0000256" key="1">
    <source>
        <dbReference type="SAM" id="Phobius"/>
    </source>
</evidence>